<feature type="domain" description="NAD(P)-binding" evidence="2">
    <location>
        <begin position="10"/>
        <end position="159"/>
    </location>
</feature>
<dbReference type="SUPFAM" id="SSF51735">
    <property type="entry name" value="NAD(P)-binding Rossmann-fold domains"/>
    <property type="match status" value="1"/>
</dbReference>
<dbReference type="RefSeq" id="WP_121900208.1">
    <property type="nucleotide sequence ID" value="NZ_REFW01000001.1"/>
</dbReference>
<evidence type="ECO:0000259" key="2">
    <source>
        <dbReference type="Pfam" id="PF13460"/>
    </source>
</evidence>
<sequence>MTTRTALVTGATGYVGGLVVEQLLKDGWSVRTLTRSPEKLKDHPWHDKVVAIEGDATEPRDVAQAMEGANVAWYLLHSMGSGEDFAERDAHMAQIFADAASAAGLERLVYLSGLHPDEELSEHLASRVEVGNKLLASGVPTAVLQAAVVLGNGSISFTMLKQLAERLPAGVAPKWINNRIQPIAARDVLYYLVAAADLPADVNRTFDIGGPDVMTYAGMMQRYARALGFQPGPMLTAPVTTPGLAAHWIGLVTDIKTDMAKPLIGSLLHDTVVREHDIDDYIPLPPGGLMGFDDAVREAARGQTSSTWVRTALYTAGVVGVLAATAFLKGLRR</sequence>
<dbReference type="AlphaFoldDB" id="A0A3M0G9I5"/>
<evidence type="ECO:0000256" key="1">
    <source>
        <dbReference type="SAM" id="Phobius"/>
    </source>
</evidence>
<keyword evidence="1" id="KW-0812">Transmembrane</keyword>
<gene>
    <name evidence="3" type="ORF">EAX62_03240</name>
</gene>
<dbReference type="InterPro" id="IPR036291">
    <property type="entry name" value="NAD(P)-bd_dom_sf"/>
</dbReference>
<evidence type="ECO:0000313" key="4">
    <source>
        <dbReference type="Proteomes" id="UP000275256"/>
    </source>
</evidence>
<name>A0A3M0G9I5_9ACTN</name>
<dbReference type="InterPro" id="IPR051207">
    <property type="entry name" value="ComplexI_NDUFA9_subunit"/>
</dbReference>
<organism evidence="3 4">
    <name type="scientific">Tessaracoccus antarcticus</name>
    <dbReference type="NCBI Taxonomy" id="2479848"/>
    <lineage>
        <taxon>Bacteria</taxon>
        <taxon>Bacillati</taxon>
        <taxon>Actinomycetota</taxon>
        <taxon>Actinomycetes</taxon>
        <taxon>Propionibacteriales</taxon>
        <taxon>Propionibacteriaceae</taxon>
        <taxon>Tessaracoccus</taxon>
    </lineage>
</organism>
<dbReference type="EMBL" id="REFW01000001">
    <property type="protein sequence ID" value="RMB61661.1"/>
    <property type="molecule type" value="Genomic_DNA"/>
</dbReference>
<dbReference type="InterPro" id="IPR016040">
    <property type="entry name" value="NAD(P)-bd_dom"/>
</dbReference>
<dbReference type="PANTHER" id="PTHR12126">
    <property type="entry name" value="NADH-UBIQUINONE OXIDOREDUCTASE 39 KDA SUBUNIT-RELATED"/>
    <property type="match status" value="1"/>
</dbReference>
<keyword evidence="1" id="KW-1133">Transmembrane helix</keyword>
<dbReference type="GO" id="GO:0044877">
    <property type="term" value="F:protein-containing complex binding"/>
    <property type="evidence" value="ECO:0007669"/>
    <property type="project" value="TreeGrafter"/>
</dbReference>
<proteinExistence type="predicted"/>
<comment type="caution">
    <text evidence="3">The sequence shown here is derived from an EMBL/GenBank/DDBJ whole genome shotgun (WGS) entry which is preliminary data.</text>
</comment>
<accession>A0A3M0G9I5</accession>
<dbReference type="Pfam" id="PF13460">
    <property type="entry name" value="NAD_binding_10"/>
    <property type="match status" value="1"/>
</dbReference>
<dbReference type="Proteomes" id="UP000275256">
    <property type="component" value="Unassembled WGS sequence"/>
</dbReference>
<protein>
    <submittedName>
        <fullName evidence="3">NAD-dependent epimerase/dehydratase family protein</fullName>
    </submittedName>
</protein>
<dbReference type="Gene3D" id="3.40.50.720">
    <property type="entry name" value="NAD(P)-binding Rossmann-like Domain"/>
    <property type="match status" value="1"/>
</dbReference>
<feature type="transmembrane region" description="Helical" evidence="1">
    <location>
        <begin position="308"/>
        <end position="328"/>
    </location>
</feature>
<keyword evidence="1" id="KW-0472">Membrane</keyword>
<evidence type="ECO:0000313" key="3">
    <source>
        <dbReference type="EMBL" id="RMB61661.1"/>
    </source>
</evidence>
<dbReference type="PANTHER" id="PTHR12126:SF11">
    <property type="entry name" value="NADH DEHYDROGENASE [UBIQUINONE] 1 ALPHA SUBCOMPLEX SUBUNIT 9, MITOCHONDRIAL"/>
    <property type="match status" value="1"/>
</dbReference>
<reference evidence="3 4" key="1">
    <citation type="submission" date="2018-10" db="EMBL/GenBank/DDBJ databases">
        <title>Tessaracoccus antarcticuss sp. nov., isolated from sediment.</title>
        <authorList>
            <person name="Zhou L.Y."/>
            <person name="Du Z.J."/>
        </authorList>
    </citation>
    <scope>NUCLEOTIDE SEQUENCE [LARGE SCALE GENOMIC DNA]</scope>
    <source>
        <strain evidence="3 4">JDX10</strain>
    </source>
</reference>
<keyword evidence="4" id="KW-1185">Reference proteome</keyword>
<dbReference type="OrthoDB" id="9774199at2"/>